<feature type="transmembrane region" description="Helical" evidence="11">
    <location>
        <begin position="199"/>
        <end position="218"/>
    </location>
</feature>
<feature type="transmembrane region" description="Helical" evidence="11">
    <location>
        <begin position="169"/>
        <end position="187"/>
    </location>
</feature>
<evidence type="ECO:0000256" key="11">
    <source>
        <dbReference type="SAM" id="Phobius"/>
    </source>
</evidence>
<keyword evidence="8" id="KW-0012">Acyltransferase</keyword>
<feature type="transmembrane region" description="Helical" evidence="11">
    <location>
        <begin position="62"/>
        <end position="87"/>
    </location>
</feature>
<feature type="transmembrane region" description="Helical" evidence="11">
    <location>
        <begin position="400"/>
        <end position="418"/>
    </location>
</feature>
<protein>
    <recommendedName>
        <fullName evidence="10">Lysophospholipid acyltransferase 7</fullName>
    </recommendedName>
</protein>
<keyword evidence="7 11" id="KW-0472">Membrane</keyword>
<evidence type="ECO:0000256" key="4">
    <source>
        <dbReference type="ARBA" id="ARBA00022679"/>
    </source>
</evidence>
<feature type="transmembrane region" description="Helical" evidence="11">
    <location>
        <begin position="33"/>
        <end position="56"/>
    </location>
</feature>
<name>A0ABY7DM58_MYAAR</name>
<feature type="transmembrane region" description="Helical" evidence="11">
    <location>
        <begin position="6"/>
        <end position="21"/>
    </location>
</feature>
<evidence type="ECO:0000256" key="7">
    <source>
        <dbReference type="ARBA" id="ARBA00023136"/>
    </source>
</evidence>
<comment type="subcellular location">
    <subcellularLocation>
        <location evidence="1">Membrane</location>
        <topology evidence="1">Multi-pass membrane protein</topology>
    </subcellularLocation>
</comment>
<comment type="similarity">
    <text evidence="3">Belongs to the membrane-bound acyltransferase family.</text>
</comment>
<comment type="pathway">
    <text evidence="9">Phospholipid metabolism.</text>
</comment>
<evidence type="ECO:0000256" key="1">
    <source>
        <dbReference type="ARBA" id="ARBA00004141"/>
    </source>
</evidence>
<organism evidence="12 13">
    <name type="scientific">Mya arenaria</name>
    <name type="common">Soft-shell clam</name>
    <dbReference type="NCBI Taxonomy" id="6604"/>
    <lineage>
        <taxon>Eukaryota</taxon>
        <taxon>Metazoa</taxon>
        <taxon>Spiralia</taxon>
        <taxon>Lophotrochozoa</taxon>
        <taxon>Mollusca</taxon>
        <taxon>Bivalvia</taxon>
        <taxon>Autobranchia</taxon>
        <taxon>Heteroconchia</taxon>
        <taxon>Euheterodonta</taxon>
        <taxon>Imparidentia</taxon>
        <taxon>Neoheterodontei</taxon>
        <taxon>Myida</taxon>
        <taxon>Myoidea</taxon>
        <taxon>Myidae</taxon>
        <taxon>Mya</taxon>
    </lineage>
</organism>
<evidence type="ECO:0000256" key="9">
    <source>
        <dbReference type="ARBA" id="ARBA00025707"/>
    </source>
</evidence>
<dbReference type="Pfam" id="PF03062">
    <property type="entry name" value="MBOAT"/>
    <property type="match status" value="1"/>
</dbReference>
<dbReference type="PANTHER" id="PTHR13906:SF16">
    <property type="entry name" value="LYSOPHOSPHOLIPID ACYLTRANSFERASE 7"/>
    <property type="match status" value="1"/>
</dbReference>
<evidence type="ECO:0000256" key="5">
    <source>
        <dbReference type="ARBA" id="ARBA00022692"/>
    </source>
</evidence>
<keyword evidence="6 11" id="KW-1133">Transmembrane helix</keyword>
<dbReference type="Proteomes" id="UP001164746">
    <property type="component" value="Chromosome 2"/>
</dbReference>
<feature type="transmembrane region" description="Helical" evidence="11">
    <location>
        <begin position="313"/>
        <end position="330"/>
    </location>
</feature>
<comment type="pathway">
    <text evidence="2">Lipid metabolism; phospholipid metabolism.</text>
</comment>
<evidence type="ECO:0000313" key="12">
    <source>
        <dbReference type="EMBL" id="WAQ97686.1"/>
    </source>
</evidence>
<gene>
    <name evidence="12" type="ORF">MAR_030376</name>
</gene>
<dbReference type="InterPro" id="IPR049941">
    <property type="entry name" value="LPLAT_7/PORCN-like"/>
</dbReference>
<keyword evidence="13" id="KW-1185">Reference proteome</keyword>
<dbReference type="EMBL" id="CP111013">
    <property type="protein sequence ID" value="WAQ97686.1"/>
    <property type="molecule type" value="Genomic_DNA"/>
</dbReference>
<sequence>MPDDIIYATLLLVSVGSGVLVRNTRSILARKLIASSVGIGLVLFSCGLEGVHPLIVTGVNCLLILLVGARWCHIASFIWCFGYLAFFRAAHWFGLPRPQPVTNALQLFNALRELHLKYTMLNTSRSETMFRRKQQSPYYKYRTYHDMLHLKVDAHIPIRKYALARIKQLPVIAVVYLGCSYFFNIQYVKTEEFSQDPLWFRLVYMVPMFQIFRTRLYLAWIMSELMCFTAGLGAYPVEAKAKCGEGPSDFVALKECSEKDVCHMEYEFETVHNLDIWGCELAPTTREGLRSWNMSVQYWLAAYVHRRLPRHLGAGRVAITMGVSAFWHGIHPGYYLSFLTVPPILVAEDLMIAAFRRGSATQMLLFDWACWFFKMRGFDYNCMGFLLLTYGDTVAYWKNIYFMAHIVIVIFCVIGYLLRPKKSKKKKE</sequence>
<dbReference type="PANTHER" id="PTHR13906">
    <property type="entry name" value="PORCUPINE"/>
    <property type="match status" value="1"/>
</dbReference>
<evidence type="ECO:0000313" key="13">
    <source>
        <dbReference type="Proteomes" id="UP001164746"/>
    </source>
</evidence>
<keyword evidence="5 11" id="KW-0812">Transmembrane</keyword>
<evidence type="ECO:0000256" key="8">
    <source>
        <dbReference type="ARBA" id="ARBA00023315"/>
    </source>
</evidence>
<evidence type="ECO:0000256" key="3">
    <source>
        <dbReference type="ARBA" id="ARBA00010323"/>
    </source>
</evidence>
<keyword evidence="4" id="KW-0808">Transferase</keyword>
<reference evidence="12" key="1">
    <citation type="submission" date="2022-11" db="EMBL/GenBank/DDBJ databases">
        <title>Centuries of genome instability and evolution in soft-shell clam transmissible cancer (bioRxiv).</title>
        <authorList>
            <person name="Hart S.F.M."/>
            <person name="Yonemitsu M.A."/>
            <person name="Giersch R.M."/>
            <person name="Beal B.F."/>
            <person name="Arriagada G."/>
            <person name="Davis B.W."/>
            <person name="Ostrander E.A."/>
            <person name="Goff S.P."/>
            <person name="Metzger M.J."/>
        </authorList>
    </citation>
    <scope>NUCLEOTIDE SEQUENCE</scope>
    <source>
        <strain evidence="12">MELC-2E11</strain>
        <tissue evidence="12">Siphon/mantle</tissue>
    </source>
</reference>
<evidence type="ECO:0000256" key="6">
    <source>
        <dbReference type="ARBA" id="ARBA00022989"/>
    </source>
</evidence>
<evidence type="ECO:0000256" key="2">
    <source>
        <dbReference type="ARBA" id="ARBA00005074"/>
    </source>
</evidence>
<evidence type="ECO:0000256" key="10">
    <source>
        <dbReference type="ARBA" id="ARBA00093678"/>
    </source>
</evidence>
<proteinExistence type="inferred from homology"/>
<dbReference type="InterPro" id="IPR004299">
    <property type="entry name" value="MBOAT_fam"/>
</dbReference>
<accession>A0ABY7DM58</accession>